<gene>
    <name evidence="1" type="ORF">ZOSMA_128G00210</name>
</gene>
<dbReference type="EMBL" id="LFYR01000320">
    <property type="protein sequence ID" value="KMZ74465.1"/>
    <property type="molecule type" value="Genomic_DNA"/>
</dbReference>
<protein>
    <submittedName>
        <fullName evidence="1">Uncharacterized protein</fullName>
    </submittedName>
</protein>
<dbReference type="Proteomes" id="UP000036987">
    <property type="component" value="Unassembled WGS sequence"/>
</dbReference>
<dbReference type="OrthoDB" id="10256706at2759"/>
<dbReference type="PANTHER" id="PTHR37375:SF1">
    <property type="entry name" value="DUF2470 DOMAIN-CONTAINING PROTEIN"/>
    <property type="match status" value="1"/>
</dbReference>
<dbReference type="Gene3D" id="2.30.110.10">
    <property type="entry name" value="Electron Transport, Fmn-binding Protein, Chain A"/>
    <property type="match status" value="1"/>
</dbReference>
<dbReference type="SUPFAM" id="SSF50475">
    <property type="entry name" value="FMN-binding split barrel"/>
    <property type="match status" value="1"/>
</dbReference>
<organism evidence="1 2">
    <name type="scientific">Zostera marina</name>
    <name type="common">Eelgrass</name>
    <dbReference type="NCBI Taxonomy" id="29655"/>
    <lineage>
        <taxon>Eukaryota</taxon>
        <taxon>Viridiplantae</taxon>
        <taxon>Streptophyta</taxon>
        <taxon>Embryophyta</taxon>
        <taxon>Tracheophyta</taxon>
        <taxon>Spermatophyta</taxon>
        <taxon>Magnoliopsida</taxon>
        <taxon>Liliopsida</taxon>
        <taxon>Zosteraceae</taxon>
        <taxon>Zostera</taxon>
    </lineage>
</organism>
<keyword evidence="2" id="KW-1185">Reference proteome</keyword>
<dbReference type="PANTHER" id="PTHR37375">
    <property type="entry name" value="EXPRESSED PROTEIN"/>
    <property type="match status" value="1"/>
</dbReference>
<reference evidence="2" key="1">
    <citation type="journal article" date="2016" name="Nature">
        <title>The genome of the seagrass Zostera marina reveals angiosperm adaptation to the sea.</title>
        <authorList>
            <person name="Olsen J.L."/>
            <person name="Rouze P."/>
            <person name="Verhelst B."/>
            <person name="Lin Y.-C."/>
            <person name="Bayer T."/>
            <person name="Collen J."/>
            <person name="Dattolo E."/>
            <person name="De Paoli E."/>
            <person name="Dittami S."/>
            <person name="Maumus F."/>
            <person name="Michel G."/>
            <person name="Kersting A."/>
            <person name="Lauritano C."/>
            <person name="Lohaus R."/>
            <person name="Toepel M."/>
            <person name="Tonon T."/>
            <person name="Vanneste K."/>
            <person name="Amirebrahimi M."/>
            <person name="Brakel J."/>
            <person name="Bostroem C."/>
            <person name="Chovatia M."/>
            <person name="Grimwood J."/>
            <person name="Jenkins J.W."/>
            <person name="Jueterbock A."/>
            <person name="Mraz A."/>
            <person name="Stam W.T."/>
            <person name="Tice H."/>
            <person name="Bornberg-Bauer E."/>
            <person name="Green P.J."/>
            <person name="Pearson G.A."/>
            <person name="Procaccini G."/>
            <person name="Duarte C.M."/>
            <person name="Schmutz J."/>
            <person name="Reusch T.B.H."/>
            <person name="Van de Peer Y."/>
        </authorList>
    </citation>
    <scope>NUCLEOTIDE SEQUENCE [LARGE SCALE GENOMIC DNA]</scope>
    <source>
        <strain evidence="2">cv. Finnish</strain>
    </source>
</reference>
<proteinExistence type="predicted"/>
<evidence type="ECO:0000313" key="1">
    <source>
        <dbReference type="EMBL" id="KMZ74465.1"/>
    </source>
</evidence>
<evidence type="ECO:0000313" key="2">
    <source>
        <dbReference type="Proteomes" id="UP000036987"/>
    </source>
</evidence>
<comment type="caution">
    <text evidence="1">The sequence shown here is derived from an EMBL/GenBank/DDBJ whole genome shotgun (WGS) entry which is preliminary data.</text>
</comment>
<accession>A0A0K9Q1Y3</accession>
<dbReference type="InterPro" id="IPR012349">
    <property type="entry name" value="Split_barrel_FMN-bd"/>
</dbReference>
<sequence>MRGNNQVSAFKLFSLAERCKNILTANSQAVLNTINADASPYVGFITIKPDAKSATNVDAGIDVKDRETKDEIYSSKVQFFLRNGIPYLWIKEGDMHNMNIMIDERGSLSVLSPFPGPLLGLLRSLNMVPPRVALAGDLLGLSDKKVRDAIEFLKETIFLENKEICEASRSVSSILSSASKTCRSVGENLQKVLDVDEKEKYEIYKFDIRSCSYIDGNGENYEVEPNDFKVSKSDVLAPLTGKLIDGINQNEERRRALMLLCLIHFNVNARIVKDSMSLPKSAEQPKKAER</sequence>
<name>A0A0K9Q1Y3_ZOSMR</name>
<dbReference type="OMA" id="CLWIERD"/>
<dbReference type="AlphaFoldDB" id="A0A0K9Q1Y3"/>